<organism evidence="1">
    <name type="scientific">viral metagenome</name>
    <dbReference type="NCBI Taxonomy" id="1070528"/>
    <lineage>
        <taxon>unclassified sequences</taxon>
        <taxon>metagenomes</taxon>
        <taxon>organismal metagenomes</taxon>
    </lineage>
</organism>
<protein>
    <submittedName>
        <fullName evidence="1">Uncharacterized protein</fullName>
    </submittedName>
</protein>
<proteinExistence type="predicted"/>
<name>A0A6C0IIC7_9ZZZZ</name>
<reference evidence="1" key="1">
    <citation type="journal article" date="2020" name="Nature">
        <title>Giant virus diversity and host interactions through global metagenomics.</title>
        <authorList>
            <person name="Schulz F."/>
            <person name="Roux S."/>
            <person name="Paez-Espino D."/>
            <person name="Jungbluth S."/>
            <person name="Walsh D.A."/>
            <person name="Denef V.J."/>
            <person name="McMahon K.D."/>
            <person name="Konstantinidis K.T."/>
            <person name="Eloe-Fadrosh E.A."/>
            <person name="Kyrpides N.C."/>
            <person name="Woyke T."/>
        </authorList>
    </citation>
    <scope>NUCLEOTIDE SEQUENCE</scope>
    <source>
        <strain evidence="1">GVMAG-M-3300023184-88</strain>
    </source>
</reference>
<evidence type="ECO:0000313" key="1">
    <source>
        <dbReference type="EMBL" id="QHT92390.1"/>
    </source>
</evidence>
<dbReference type="AlphaFoldDB" id="A0A6C0IIC7"/>
<dbReference type="EMBL" id="MN740183">
    <property type="protein sequence ID" value="QHT92390.1"/>
    <property type="molecule type" value="Genomic_DNA"/>
</dbReference>
<sequence>MTVDAQLIALATTISSAWSAVQGVLSVFKTSSKDTILQTMTDQGYKTFMDKTMVSVSQGIPDRYWSTFVGHMSTNMLIPQSQLLNFQNYVMDTQYVGSDSWSALDLSFSEPTGALCHYLLITSAKNDINKTYSWVHANVEAAFTLAPNIMVISHERSSFFSDKVTLELREVPAGLQMSDFQGIFSLLRVIALKSIANMINLDLPLKNT</sequence>
<accession>A0A6C0IIC7</accession>